<gene>
    <name evidence="1" type="ORF">L1987_36148</name>
</gene>
<protein>
    <submittedName>
        <fullName evidence="1">Uncharacterized protein</fullName>
    </submittedName>
</protein>
<keyword evidence="2" id="KW-1185">Reference proteome</keyword>
<evidence type="ECO:0000313" key="2">
    <source>
        <dbReference type="Proteomes" id="UP001056120"/>
    </source>
</evidence>
<accession>A0ACB9HCN2</accession>
<comment type="caution">
    <text evidence="1">The sequence shown here is derived from an EMBL/GenBank/DDBJ whole genome shotgun (WGS) entry which is preliminary data.</text>
</comment>
<reference evidence="1 2" key="2">
    <citation type="journal article" date="2022" name="Mol. Ecol. Resour.">
        <title>The genomes of chicory, endive, great burdock and yacon provide insights into Asteraceae paleo-polyploidization history and plant inulin production.</title>
        <authorList>
            <person name="Fan W."/>
            <person name="Wang S."/>
            <person name="Wang H."/>
            <person name="Wang A."/>
            <person name="Jiang F."/>
            <person name="Liu H."/>
            <person name="Zhao H."/>
            <person name="Xu D."/>
            <person name="Zhang Y."/>
        </authorList>
    </citation>
    <scope>NUCLEOTIDE SEQUENCE [LARGE SCALE GENOMIC DNA]</scope>
    <source>
        <strain evidence="2">cv. Yunnan</strain>
        <tissue evidence="1">Leaves</tissue>
    </source>
</reference>
<organism evidence="1 2">
    <name type="scientific">Smallanthus sonchifolius</name>
    <dbReference type="NCBI Taxonomy" id="185202"/>
    <lineage>
        <taxon>Eukaryota</taxon>
        <taxon>Viridiplantae</taxon>
        <taxon>Streptophyta</taxon>
        <taxon>Embryophyta</taxon>
        <taxon>Tracheophyta</taxon>
        <taxon>Spermatophyta</taxon>
        <taxon>Magnoliopsida</taxon>
        <taxon>eudicotyledons</taxon>
        <taxon>Gunneridae</taxon>
        <taxon>Pentapetalae</taxon>
        <taxon>asterids</taxon>
        <taxon>campanulids</taxon>
        <taxon>Asterales</taxon>
        <taxon>Asteraceae</taxon>
        <taxon>Asteroideae</taxon>
        <taxon>Heliantheae alliance</taxon>
        <taxon>Millerieae</taxon>
        <taxon>Smallanthus</taxon>
    </lineage>
</organism>
<dbReference type="EMBL" id="CM042029">
    <property type="protein sequence ID" value="KAI3793529.1"/>
    <property type="molecule type" value="Genomic_DNA"/>
</dbReference>
<evidence type="ECO:0000313" key="1">
    <source>
        <dbReference type="EMBL" id="KAI3793529.1"/>
    </source>
</evidence>
<proteinExistence type="predicted"/>
<name>A0ACB9HCN2_9ASTR</name>
<sequence length="269" mass="29893">MGQPNWLGIDYKKSKLTPPFEAFIPYKPLSWNLPITTYPNPFTTVCLFLVFSPLLDISTNTLPSPFYISSPNPLPSPTFPQFNHLLIQPFLISLIFFTSDWFGSESIAHEGKIMAEEQNWEEANNHTLCANNCGFFGSPTTRNLCSKCYNDNCLKEQQISTAKIAVENSLSPPQHQPETSSSSSPATVSSDEHDSVPELVAVKSQPRNRCGSCKRRVGLTGFTCRCGTTFCGTHRYPEQHACTFDFKTMGKEAIAKANPVVKAAKLEKI</sequence>
<reference evidence="2" key="1">
    <citation type="journal article" date="2022" name="Mol. Ecol. Resour.">
        <title>The genomes of chicory, endive, great burdock and yacon provide insights into Asteraceae palaeo-polyploidization history and plant inulin production.</title>
        <authorList>
            <person name="Fan W."/>
            <person name="Wang S."/>
            <person name="Wang H."/>
            <person name="Wang A."/>
            <person name="Jiang F."/>
            <person name="Liu H."/>
            <person name="Zhao H."/>
            <person name="Xu D."/>
            <person name="Zhang Y."/>
        </authorList>
    </citation>
    <scope>NUCLEOTIDE SEQUENCE [LARGE SCALE GENOMIC DNA]</scope>
    <source>
        <strain evidence="2">cv. Yunnan</strain>
    </source>
</reference>
<dbReference type="Proteomes" id="UP001056120">
    <property type="component" value="Linkage Group LG12"/>
</dbReference>